<dbReference type="SUPFAM" id="SSF57850">
    <property type="entry name" value="RING/U-box"/>
    <property type="match status" value="1"/>
</dbReference>
<evidence type="ECO:0000256" key="4">
    <source>
        <dbReference type="PROSITE-ProRule" id="PRU00024"/>
    </source>
</evidence>
<reference evidence="9" key="1">
    <citation type="submission" date="2015-02" db="EMBL/GenBank/DDBJ databases">
        <title>Genome sequencing for Strongylocentrotus purpuratus.</title>
        <authorList>
            <person name="Murali S."/>
            <person name="Liu Y."/>
            <person name="Vee V."/>
            <person name="English A."/>
            <person name="Wang M."/>
            <person name="Skinner E."/>
            <person name="Han Y."/>
            <person name="Muzny D.M."/>
            <person name="Worley K.C."/>
            <person name="Gibbs R.A."/>
        </authorList>
    </citation>
    <scope>NUCLEOTIDE SEQUENCE</scope>
</reference>
<dbReference type="InterPro" id="IPR027370">
    <property type="entry name" value="Znf-RING_euk"/>
</dbReference>
<evidence type="ECO:0000259" key="6">
    <source>
        <dbReference type="PROSITE" id="PS50089"/>
    </source>
</evidence>
<dbReference type="InterPro" id="IPR013083">
    <property type="entry name" value="Znf_RING/FYVE/PHD"/>
</dbReference>
<evidence type="ECO:0000313" key="9">
    <source>
        <dbReference type="Proteomes" id="UP000007110"/>
    </source>
</evidence>
<dbReference type="SUPFAM" id="SSF57845">
    <property type="entry name" value="B-box zinc-binding domain"/>
    <property type="match status" value="1"/>
</dbReference>
<dbReference type="OMA" id="EYSAIHN"/>
<proteinExistence type="predicted"/>
<feature type="coiled-coil region" evidence="5">
    <location>
        <begin position="256"/>
        <end position="283"/>
    </location>
</feature>
<dbReference type="Gene3D" id="3.30.160.60">
    <property type="entry name" value="Classic Zinc Finger"/>
    <property type="match status" value="1"/>
</dbReference>
<keyword evidence="9" id="KW-1185">Reference proteome</keyword>
<feature type="domain" description="RING-type" evidence="6">
    <location>
        <begin position="15"/>
        <end position="58"/>
    </location>
</feature>
<dbReference type="InterPro" id="IPR047153">
    <property type="entry name" value="TRIM45/56/19-like"/>
</dbReference>
<dbReference type="InParanoid" id="A0A7M7PKD7"/>
<evidence type="ECO:0000256" key="5">
    <source>
        <dbReference type="SAM" id="Coils"/>
    </source>
</evidence>
<sequence length="622" mass="70180">MATRINDLLSQNLQCPICLNIYKEPTLLACSHTFCKGCLSRLFKSQQESAKISCPVCRKSTAVPSRDVSNLQINIPIQAMVEDIKNQSQICTICKDKPLAATYCQECDDFMCVDCYKTHAKWDKFSGHDVVKVDDIISGKITTKHRRKCKKHRSEVEECFCVECKKYVCFRCGMMEHTKAGHNILEGMEHEDQQKEKIHELQNKVDVKKGKVDDYISFIEKQQAKLHIVQEQLTDEISQTCEESIQQLKERRDILVEDCKSRLNEMNKELQGMKDENKLEMGQIEDVGALVGNGVKVPLEGEALAAHETLCQDLEEILAKGDPDYSKPRDTTKQGHKVTFQRVRCQQAGQNELDLGKIEEAEWSLKKSTDFPVKDAINCMASMPDGRIAVGSRFGGLVLVSSTGCMQSTVMKDVAIRQVVFFPDGNVVVRDIHNKISMYSKSFVNLDVSFGQSFSSDKGGFGGLEVDTKDNTILCSFTKVKKLLMYKAMGGNPVNKIQYNFEPHQIFTLRSGRVLVMINDFTVGVLDATKSTIEFRVTKDGSYASPAVCLDGSVLIAWVDHTKGFVSIEQYSRELHPIRSLIRNVKIAVPQHPYYHLREFLTGELAFCTPDHLYIFKKTISA</sequence>
<evidence type="ECO:0000256" key="1">
    <source>
        <dbReference type="ARBA" id="ARBA00022723"/>
    </source>
</evidence>
<dbReference type="PROSITE" id="PS50089">
    <property type="entry name" value="ZF_RING_2"/>
    <property type="match status" value="1"/>
</dbReference>
<evidence type="ECO:0000256" key="2">
    <source>
        <dbReference type="ARBA" id="ARBA00022771"/>
    </source>
</evidence>
<keyword evidence="1" id="KW-0479">Metal-binding</keyword>
<evidence type="ECO:0000256" key="3">
    <source>
        <dbReference type="ARBA" id="ARBA00022833"/>
    </source>
</evidence>
<dbReference type="Gene3D" id="3.30.40.10">
    <property type="entry name" value="Zinc/RING finger domain, C3HC4 (zinc finger)"/>
    <property type="match status" value="1"/>
</dbReference>
<dbReference type="Pfam" id="PF13445">
    <property type="entry name" value="zf-RING_UBOX"/>
    <property type="match status" value="1"/>
</dbReference>
<dbReference type="GO" id="GO:0005654">
    <property type="term" value="C:nucleoplasm"/>
    <property type="evidence" value="ECO:0000318"/>
    <property type="project" value="GO_Central"/>
</dbReference>
<dbReference type="Pfam" id="PF22586">
    <property type="entry name" value="ANCHR-like_BBOX"/>
    <property type="match status" value="1"/>
</dbReference>
<dbReference type="RefSeq" id="XP_030851549.1">
    <property type="nucleotide sequence ID" value="XM_030995689.1"/>
</dbReference>
<dbReference type="SMART" id="SM00336">
    <property type="entry name" value="BBOX"/>
    <property type="match status" value="2"/>
</dbReference>
<dbReference type="GeneID" id="100893003"/>
<dbReference type="CDD" id="cd19757">
    <property type="entry name" value="Bbox1"/>
    <property type="match status" value="1"/>
</dbReference>
<dbReference type="FunFam" id="3.30.40.10:FF:000623">
    <property type="entry name" value="Uncharacterized protein, isoform A"/>
    <property type="match status" value="1"/>
</dbReference>
<name>A0A7M7PKD7_STRPU</name>
<feature type="domain" description="B box-type" evidence="7">
    <location>
        <begin position="86"/>
        <end position="133"/>
    </location>
</feature>
<accession>A0A7M7PKD7</accession>
<dbReference type="PANTHER" id="PTHR25462:SF296">
    <property type="entry name" value="MEIOTIC P26, ISOFORM F"/>
    <property type="match status" value="1"/>
</dbReference>
<dbReference type="PANTHER" id="PTHR25462">
    <property type="entry name" value="BONUS, ISOFORM C-RELATED"/>
    <property type="match status" value="1"/>
</dbReference>
<keyword evidence="2 4" id="KW-0863">Zinc-finger</keyword>
<dbReference type="PROSITE" id="PS00518">
    <property type="entry name" value="ZF_RING_1"/>
    <property type="match status" value="1"/>
</dbReference>
<dbReference type="KEGG" id="spu:100893003"/>
<keyword evidence="3" id="KW-0862">Zinc</keyword>
<evidence type="ECO:0000259" key="7">
    <source>
        <dbReference type="PROSITE" id="PS50119"/>
    </source>
</evidence>
<dbReference type="PROSITE" id="PS50119">
    <property type="entry name" value="ZF_BBOX"/>
    <property type="match status" value="2"/>
</dbReference>
<protein>
    <submittedName>
        <fullName evidence="8">Uncharacterized protein</fullName>
    </submittedName>
</protein>
<dbReference type="FunCoup" id="A0A7M7PKD7">
    <property type="interactions" value="120"/>
</dbReference>
<dbReference type="OrthoDB" id="6105938at2759"/>
<dbReference type="GO" id="GO:0061630">
    <property type="term" value="F:ubiquitin protein ligase activity"/>
    <property type="evidence" value="ECO:0000318"/>
    <property type="project" value="GO_Central"/>
</dbReference>
<keyword evidence="5" id="KW-0175">Coiled coil</keyword>
<dbReference type="InterPro" id="IPR000315">
    <property type="entry name" value="Znf_B-box"/>
</dbReference>
<dbReference type="SUPFAM" id="SSF63829">
    <property type="entry name" value="Calcium-dependent phosphotriesterase"/>
    <property type="match status" value="1"/>
</dbReference>
<dbReference type="InterPro" id="IPR017907">
    <property type="entry name" value="Znf_RING_CS"/>
</dbReference>
<reference evidence="8" key="2">
    <citation type="submission" date="2021-01" db="UniProtKB">
        <authorList>
            <consortium name="EnsemblMetazoa"/>
        </authorList>
    </citation>
    <scope>IDENTIFICATION</scope>
</reference>
<dbReference type="SMART" id="SM00184">
    <property type="entry name" value="RING"/>
    <property type="match status" value="1"/>
</dbReference>
<feature type="domain" description="B box-type" evidence="7">
    <location>
        <begin position="144"/>
        <end position="187"/>
    </location>
</feature>
<evidence type="ECO:0000313" key="8">
    <source>
        <dbReference type="EnsemblMetazoa" id="XP_030851549"/>
    </source>
</evidence>
<dbReference type="EnsemblMetazoa" id="XM_030995689">
    <property type="protein sequence ID" value="XP_030851549"/>
    <property type="gene ID" value="LOC100893003"/>
</dbReference>
<dbReference type="GO" id="GO:0008270">
    <property type="term" value="F:zinc ion binding"/>
    <property type="evidence" value="ECO:0007669"/>
    <property type="project" value="UniProtKB-KW"/>
</dbReference>
<dbReference type="Proteomes" id="UP000007110">
    <property type="component" value="Unassembled WGS sequence"/>
</dbReference>
<dbReference type="InterPro" id="IPR001841">
    <property type="entry name" value="Znf_RING"/>
</dbReference>
<dbReference type="AlphaFoldDB" id="A0A7M7PKD7"/>
<organism evidence="8 9">
    <name type="scientific">Strongylocentrotus purpuratus</name>
    <name type="common">Purple sea urchin</name>
    <dbReference type="NCBI Taxonomy" id="7668"/>
    <lineage>
        <taxon>Eukaryota</taxon>
        <taxon>Metazoa</taxon>
        <taxon>Echinodermata</taxon>
        <taxon>Eleutherozoa</taxon>
        <taxon>Echinozoa</taxon>
        <taxon>Echinoidea</taxon>
        <taxon>Euechinoidea</taxon>
        <taxon>Echinacea</taxon>
        <taxon>Camarodonta</taxon>
        <taxon>Echinidea</taxon>
        <taxon>Strongylocentrotidae</taxon>
        <taxon>Strongylocentrotus</taxon>
    </lineage>
</organism>